<evidence type="ECO:0000256" key="5">
    <source>
        <dbReference type="ARBA" id="ARBA00023239"/>
    </source>
</evidence>
<dbReference type="InterPro" id="IPR034686">
    <property type="entry name" value="Terpene_cyclase-like_2"/>
</dbReference>
<dbReference type="InParanoid" id="K5UMX3"/>
<dbReference type="EMBL" id="JH930477">
    <property type="protein sequence ID" value="EKM51061.1"/>
    <property type="molecule type" value="Genomic_DNA"/>
</dbReference>
<name>K5UMX3_PHACS</name>
<comment type="similarity">
    <text evidence="2 6">Belongs to the terpene synthase family.</text>
</comment>
<reference evidence="7 8" key="1">
    <citation type="journal article" date="2012" name="BMC Genomics">
        <title>Comparative genomics of the white-rot fungi, Phanerochaete carnosa and P. chrysosporium, to elucidate the genetic basis of the distinct wood types they colonize.</title>
        <authorList>
            <person name="Suzuki H."/>
            <person name="MacDonald J."/>
            <person name="Syed K."/>
            <person name="Salamov A."/>
            <person name="Hori C."/>
            <person name="Aerts A."/>
            <person name="Henrissat B."/>
            <person name="Wiebenga A."/>
            <person name="vanKuyk P.A."/>
            <person name="Barry K."/>
            <person name="Lindquist E."/>
            <person name="LaButti K."/>
            <person name="Lapidus A."/>
            <person name="Lucas S."/>
            <person name="Coutinho P."/>
            <person name="Gong Y."/>
            <person name="Samejima M."/>
            <person name="Mahadevan R."/>
            <person name="Abou-Zaid M."/>
            <person name="de Vries R.P."/>
            <person name="Igarashi K."/>
            <person name="Yadav J.S."/>
            <person name="Grigoriev I.V."/>
            <person name="Master E.R."/>
        </authorList>
    </citation>
    <scope>NUCLEOTIDE SEQUENCE [LARGE SCALE GENOMIC DNA]</scope>
    <source>
        <strain evidence="7 8">HHB-10118-sp</strain>
    </source>
</reference>
<dbReference type="GO" id="GO:0010333">
    <property type="term" value="F:terpene synthase activity"/>
    <property type="evidence" value="ECO:0007669"/>
    <property type="project" value="InterPro"/>
</dbReference>
<evidence type="ECO:0000313" key="8">
    <source>
        <dbReference type="Proteomes" id="UP000008370"/>
    </source>
</evidence>
<evidence type="ECO:0000256" key="1">
    <source>
        <dbReference type="ARBA" id="ARBA00001946"/>
    </source>
</evidence>
<accession>K5UMX3</accession>
<comment type="cofactor">
    <cofactor evidence="1 6">
        <name>Mg(2+)</name>
        <dbReference type="ChEBI" id="CHEBI:18420"/>
    </cofactor>
</comment>
<dbReference type="Gene3D" id="1.10.600.10">
    <property type="entry name" value="Farnesyl Diphosphate Synthase"/>
    <property type="match status" value="2"/>
</dbReference>
<organism evidence="7 8">
    <name type="scientific">Phanerochaete carnosa (strain HHB-10118-sp)</name>
    <name type="common">White-rot fungus</name>
    <name type="synonym">Peniophora carnosa</name>
    <dbReference type="NCBI Taxonomy" id="650164"/>
    <lineage>
        <taxon>Eukaryota</taxon>
        <taxon>Fungi</taxon>
        <taxon>Dikarya</taxon>
        <taxon>Basidiomycota</taxon>
        <taxon>Agaricomycotina</taxon>
        <taxon>Agaricomycetes</taxon>
        <taxon>Polyporales</taxon>
        <taxon>Phanerochaetaceae</taxon>
        <taxon>Phanerochaete</taxon>
    </lineage>
</organism>
<dbReference type="EC" id="4.2.3.-" evidence="6"/>
<evidence type="ECO:0000313" key="7">
    <source>
        <dbReference type="EMBL" id="EKM51061.1"/>
    </source>
</evidence>
<dbReference type="Proteomes" id="UP000008370">
    <property type="component" value="Unassembled WGS sequence"/>
</dbReference>
<evidence type="ECO:0000256" key="4">
    <source>
        <dbReference type="ARBA" id="ARBA00022842"/>
    </source>
</evidence>
<sequence length="309" mass="34975">SYQFPDLPSCFAQSFRLRTNRHCRAASEAARRWTAEQGFFGEREREALEGTKLGLLAALCFSTCDLPQLTRAAEFFTLLFHWWDHGLGERSQATWQGLWTQLCRTTSKSWQARFQAYLIDFEDAGLDSEKSEQTLTSIEVYMSRSRRSSGFLMALAFIEYAEGLDLPEEVFGSQALTKLRLATLDLVIWMHDIASYNVQQASNHAHNAIAVLVTSQHVSLQAAIHRAGDRVKALVAEFLAHEAALAQCSWGPYADRDVRVYIAGLRDCVVGTAHWIYRCDRYFLGKGEDIKAFGWVFLLPKETEDEGEG</sequence>
<dbReference type="GO" id="GO:0008299">
    <property type="term" value="P:isoprenoid biosynthetic process"/>
    <property type="evidence" value="ECO:0007669"/>
    <property type="project" value="UniProtKB-ARBA"/>
</dbReference>
<evidence type="ECO:0000256" key="2">
    <source>
        <dbReference type="ARBA" id="ARBA00006333"/>
    </source>
</evidence>
<dbReference type="PANTHER" id="PTHR35201:SF4">
    <property type="entry name" value="BETA-PINACENE SYNTHASE-RELATED"/>
    <property type="match status" value="1"/>
</dbReference>
<dbReference type="GO" id="GO:0046872">
    <property type="term" value="F:metal ion binding"/>
    <property type="evidence" value="ECO:0007669"/>
    <property type="project" value="UniProtKB-KW"/>
</dbReference>
<dbReference type="InterPro" id="IPR008949">
    <property type="entry name" value="Isoprenoid_synthase_dom_sf"/>
</dbReference>
<evidence type="ECO:0000256" key="6">
    <source>
        <dbReference type="RuleBase" id="RU366034"/>
    </source>
</evidence>
<evidence type="ECO:0000256" key="3">
    <source>
        <dbReference type="ARBA" id="ARBA00022723"/>
    </source>
</evidence>
<dbReference type="SUPFAM" id="SSF48576">
    <property type="entry name" value="Terpenoid synthases"/>
    <property type="match status" value="1"/>
</dbReference>
<dbReference type="GeneID" id="18920204"/>
<dbReference type="Pfam" id="PF19086">
    <property type="entry name" value="Terpene_syn_C_2"/>
    <property type="match status" value="1"/>
</dbReference>
<keyword evidence="5 6" id="KW-0456">Lyase</keyword>
<keyword evidence="3 6" id="KW-0479">Metal-binding</keyword>
<protein>
    <recommendedName>
        <fullName evidence="6">Terpene synthase</fullName>
        <ecNumber evidence="6">4.2.3.-</ecNumber>
    </recommendedName>
</protein>
<keyword evidence="8" id="KW-1185">Reference proteome</keyword>
<keyword evidence="4 6" id="KW-0460">Magnesium</keyword>
<dbReference type="RefSeq" id="XP_007400219.1">
    <property type="nucleotide sequence ID" value="XM_007400157.1"/>
</dbReference>
<feature type="non-terminal residue" evidence="7">
    <location>
        <position position="1"/>
    </location>
</feature>
<gene>
    <name evidence="7" type="ORF">PHACADRAFT_63720</name>
</gene>
<feature type="non-terminal residue" evidence="7">
    <location>
        <position position="309"/>
    </location>
</feature>
<dbReference type="OrthoDB" id="2861623at2759"/>
<dbReference type="PANTHER" id="PTHR35201">
    <property type="entry name" value="TERPENE SYNTHASE"/>
    <property type="match status" value="1"/>
</dbReference>
<dbReference type="KEGG" id="pco:PHACADRAFT_63720"/>
<dbReference type="HOGENOM" id="CLU_042538_2_2_1"/>
<dbReference type="AlphaFoldDB" id="K5UMX3"/>
<proteinExistence type="inferred from homology"/>